<evidence type="ECO:0000313" key="3">
    <source>
        <dbReference type="Proteomes" id="UP001175228"/>
    </source>
</evidence>
<keyword evidence="1" id="KW-0732">Signal</keyword>
<feature type="signal peptide" evidence="1">
    <location>
        <begin position="1"/>
        <end position="19"/>
    </location>
</feature>
<name>A0AA39Q0I8_9AGAR</name>
<protein>
    <submittedName>
        <fullName evidence="2">Uncharacterized protein</fullName>
    </submittedName>
</protein>
<gene>
    <name evidence="2" type="ORF">EDD18DRAFT_1176839</name>
</gene>
<evidence type="ECO:0000256" key="1">
    <source>
        <dbReference type="SAM" id="SignalP"/>
    </source>
</evidence>
<comment type="caution">
    <text evidence="2">The sequence shown here is derived from an EMBL/GenBank/DDBJ whole genome shotgun (WGS) entry which is preliminary data.</text>
</comment>
<dbReference type="Proteomes" id="UP001175228">
    <property type="component" value="Unassembled WGS sequence"/>
</dbReference>
<evidence type="ECO:0000313" key="2">
    <source>
        <dbReference type="EMBL" id="KAK0493915.1"/>
    </source>
</evidence>
<dbReference type="EMBL" id="JAUEPU010000022">
    <property type="protein sequence ID" value="KAK0493915.1"/>
    <property type="molecule type" value="Genomic_DNA"/>
</dbReference>
<proteinExistence type="predicted"/>
<reference evidence="2" key="1">
    <citation type="submission" date="2023-06" db="EMBL/GenBank/DDBJ databases">
        <authorList>
            <consortium name="Lawrence Berkeley National Laboratory"/>
            <person name="Ahrendt S."/>
            <person name="Sahu N."/>
            <person name="Indic B."/>
            <person name="Wong-Bajracharya J."/>
            <person name="Merenyi Z."/>
            <person name="Ke H.-M."/>
            <person name="Monk M."/>
            <person name="Kocsube S."/>
            <person name="Drula E."/>
            <person name="Lipzen A."/>
            <person name="Balint B."/>
            <person name="Henrissat B."/>
            <person name="Andreopoulos B."/>
            <person name="Martin F.M."/>
            <person name="Harder C.B."/>
            <person name="Rigling D."/>
            <person name="Ford K.L."/>
            <person name="Foster G.D."/>
            <person name="Pangilinan J."/>
            <person name="Papanicolaou A."/>
            <person name="Barry K."/>
            <person name="LaButti K."/>
            <person name="Viragh M."/>
            <person name="Koriabine M."/>
            <person name="Yan M."/>
            <person name="Riley R."/>
            <person name="Champramary S."/>
            <person name="Plett K.L."/>
            <person name="Tsai I.J."/>
            <person name="Slot J."/>
            <person name="Sipos G."/>
            <person name="Plett J."/>
            <person name="Nagy L.G."/>
            <person name="Grigoriev I.V."/>
        </authorList>
    </citation>
    <scope>NUCLEOTIDE SEQUENCE</scope>
    <source>
        <strain evidence="2">HWK02</strain>
    </source>
</reference>
<sequence>MSRSIGFQLLLSMTVTVWSYYRKTVTSPAANSKGMLLSPSSNEDWTKVAAKKSDFQVQYRHVEGSGSVVTLTPVHDTQSACEIFSTDQIP</sequence>
<keyword evidence="3" id="KW-1185">Reference proteome</keyword>
<accession>A0AA39Q0I8</accession>
<feature type="chain" id="PRO_5041442672" evidence="1">
    <location>
        <begin position="20"/>
        <end position="90"/>
    </location>
</feature>
<organism evidence="2 3">
    <name type="scientific">Armillaria luteobubalina</name>
    <dbReference type="NCBI Taxonomy" id="153913"/>
    <lineage>
        <taxon>Eukaryota</taxon>
        <taxon>Fungi</taxon>
        <taxon>Dikarya</taxon>
        <taxon>Basidiomycota</taxon>
        <taxon>Agaricomycotina</taxon>
        <taxon>Agaricomycetes</taxon>
        <taxon>Agaricomycetidae</taxon>
        <taxon>Agaricales</taxon>
        <taxon>Marasmiineae</taxon>
        <taxon>Physalacriaceae</taxon>
        <taxon>Armillaria</taxon>
    </lineage>
</organism>
<dbReference type="AlphaFoldDB" id="A0AA39Q0I8"/>